<organism evidence="10 11">
    <name type="scientific">Chrysophaeum taylorii</name>
    <dbReference type="NCBI Taxonomy" id="2483200"/>
    <lineage>
        <taxon>Eukaryota</taxon>
        <taxon>Sar</taxon>
        <taxon>Stramenopiles</taxon>
        <taxon>Ochrophyta</taxon>
        <taxon>Pelagophyceae</taxon>
        <taxon>Pelagomonadales</taxon>
        <taxon>Pelagomonadaceae</taxon>
        <taxon>Chrysophaeum</taxon>
    </lineage>
</organism>
<dbReference type="PANTHER" id="PTHR24055">
    <property type="entry name" value="MITOGEN-ACTIVATED PROTEIN KINASE"/>
    <property type="match status" value="1"/>
</dbReference>
<dbReference type="InterPro" id="IPR017441">
    <property type="entry name" value="Protein_kinase_ATP_BS"/>
</dbReference>
<keyword evidence="5 6" id="KW-0067">ATP-binding</keyword>
<dbReference type="InterPro" id="IPR000719">
    <property type="entry name" value="Prot_kinase_dom"/>
</dbReference>
<comment type="catalytic activity">
    <reaction evidence="8">
        <text>L-threonyl-[protein] + ATP = O-phospho-L-threonyl-[protein] + ADP + H(+)</text>
        <dbReference type="Rhea" id="RHEA:46608"/>
        <dbReference type="Rhea" id="RHEA-COMP:11060"/>
        <dbReference type="Rhea" id="RHEA-COMP:11605"/>
        <dbReference type="ChEBI" id="CHEBI:15378"/>
        <dbReference type="ChEBI" id="CHEBI:30013"/>
        <dbReference type="ChEBI" id="CHEBI:30616"/>
        <dbReference type="ChEBI" id="CHEBI:61977"/>
        <dbReference type="ChEBI" id="CHEBI:456216"/>
        <dbReference type="EC" id="2.7.11.24"/>
    </reaction>
</comment>
<comment type="similarity">
    <text evidence="8">Belongs to the protein kinase superfamily. Ser/Thr protein kinase family. MAP kinase subfamily.</text>
</comment>
<evidence type="ECO:0000259" key="9">
    <source>
        <dbReference type="PROSITE" id="PS50011"/>
    </source>
</evidence>
<keyword evidence="4 8" id="KW-0418">Kinase</keyword>
<keyword evidence="11" id="KW-1185">Reference proteome</keyword>
<dbReference type="GO" id="GO:0005524">
    <property type="term" value="F:ATP binding"/>
    <property type="evidence" value="ECO:0007669"/>
    <property type="project" value="UniProtKB-UniRule"/>
</dbReference>
<evidence type="ECO:0000256" key="2">
    <source>
        <dbReference type="ARBA" id="ARBA00022679"/>
    </source>
</evidence>
<dbReference type="EC" id="2.7.11.24" evidence="8"/>
<protein>
    <recommendedName>
        <fullName evidence="8">Mitogen-activated protein kinase</fullName>
        <ecNumber evidence="8">2.7.11.24</ecNumber>
    </recommendedName>
</protein>
<dbReference type="InterPro" id="IPR011009">
    <property type="entry name" value="Kinase-like_dom_sf"/>
</dbReference>
<keyword evidence="1 7" id="KW-0723">Serine/threonine-protein kinase</keyword>
<dbReference type="GO" id="GO:0004707">
    <property type="term" value="F:MAP kinase activity"/>
    <property type="evidence" value="ECO:0007669"/>
    <property type="project" value="UniProtKB-EC"/>
</dbReference>
<dbReference type="PROSITE" id="PS00108">
    <property type="entry name" value="PROTEIN_KINASE_ST"/>
    <property type="match status" value="1"/>
</dbReference>
<evidence type="ECO:0000256" key="8">
    <source>
        <dbReference type="RuleBase" id="RU361165"/>
    </source>
</evidence>
<dbReference type="PROSITE" id="PS00107">
    <property type="entry name" value="PROTEIN_KINASE_ATP"/>
    <property type="match status" value="1"/>
</dbReference>
<proteinExistence type="inferred from homology"/>
<evidence type="ECO:0000313" key="11">
    <source>
        <dbReference type="Proteomes" id="UP001230188"/>
    </source>
</evidence>
<comment type="cofactor">
    <cofactor evidence="8">
        <name>Mg(2+)</name>
        <dbReference type="ChEBI" id="CHEBI:18420"/>
    </cofactor>
</comment>
<evidence type="ECO:0000256" key="4">
    <source>
        <dbReference type="ARBA" id="ARBA00022777"/>
    </source>
</evidence>
<feature type="domain" description="Protein kinase" evidence="9">
    <location>
        <begin position="17"/>
        <end position="313"/>
    </location>
</feature>
<dbReference type="SUPFAM" id="SSF56112">
    <property type="entry name" value="Protein kinase-like (PK-like)"/>
    <property type="match status" value="1"/>
</dbReference>
<accession>A0AAD7U797</accession>
<comment type="activity regulation">
    <text evidence="8">Activated by threonine and tyrosine phosphorylation.</text>
</comment>
<evidence type="ECO:0000256" key="6">
    <source>
        <dbReference type="PROSITE-ProRule" id="PRU10141"/>
    </source>
</evidence>
<dbReference type="Proteomes" id="UP001230188">
    <property type="component" value="Unassembled WGS sequence"/>
</dbReference>
<dbReference type="SMART" id="SM00220">
    <property type="entry name" value="S_TKc"/>
    <property type="match status" value="1"/>
</dbReference>
<dbReference type="PROSITE" id="PS01351">
    <property type="entry name" value="MAPK"/>
    <property type="match status" value="1"/>
</dbReference>
<gene>
    <name evidence="10" type="ORF">CTAYLR_001691</name>
</gene>
<dbReference type="AlphaFoldDB" id="A0AAD7U797"/>
<evidence type="ECO:0000256" key="1">
    <source>
        <dbReference type="ARBA" id="ARBA00022527"/>
    </source>
</evidence>
<evidence type="ECO:0000256" key="5">
    <source>
        <dbReference type="ARBA" id="ARBA00022840"/>
    </source>
</evidence>
<dbReference type="Gene3D" id="3.30.200.20">
    <property type="entry name" value="Phosphorylase Kinase, domain 1"/>
    <property type="match status" value="1"/>
</dbReference>
<keyword evidence="8" id="KW-0460">Magnesium</keyword>
<dbReference type="InterPro" id="IPR003527">
    <property type="entry name" value="MAP_kinase_CS"/>
</dbReference>
<dbReference type="InterPro" id="IPR050117">
    <property type="entry name" value="MAPK"/>
</dbReference>
<dbReference type="InterPro" id="IPR008271">
    <property type="entry name" value="Ser/Thr_kinase_AS"/>
</dbReference>
<feature type="binding site" evidence="6">
    <location>
        <position position="47"/>
    </location>
    <ligand>
        <name>ATP</name>
        <dbReference type="ChEBI" id="CHEBI:30616"/>
    </ligand>
</feature>
<evidence type="ECO:0000313" key="10">
    <source>
        <dbReference type="EMBL" id="KAJ8598597.1"/>
    </source>
</evidence>
<dbReference type="CDD" id="cd07834">
    <property type="entry name" value="STKc_MAPK"/>
    <property type="match status" value="1"/>
</dbReference>
<dbReference type="Gene3D" id="1.10.510.10">
    <property type="entry name" value="Transferase(Phosphotransferase) domain 1"/>
    <property type="match status" value="1"/>
</dbReference>
<evidence type="ECO:0000256" key="3">
    <source>
        <dbReference type="ARBA" id="ARBA00022741"/>
    </source>
</evidence>
<dbReference type="FunFam" id="1.10.510.10:FF:000040">
    <property type="entry name" value="Mitogen-activated protein kinase"/>
    <property type="match status" value="1"/>
</dbReference>
<keyword evidence="2 8" id="KW-0808">Transferase</keyword>
<dbReference type="PROSITE" id="PS50011">
    <property type="entry name" value="PROTEIN_KINASE_DOM"/>
    <property type="match status" value="1"/>
</dbReference>
<reference evidence="10" key="1">
    <citation type="submission" date="2023-01" db="EMBL/GenBank/DDBJ databases">
        <title>Metagenome sequencing of chrysophaentin producing Chrysophaeum taylorii.</title>
        <authorList>
            <person name="Davison J."/>
            <person name="Bewley C."/>
        </authorList>
    </citation>
    <scope>NUCLEOTIDE SEQUENCE</scope>
    <source>
        <strain evidence="10">NIES-1699</strain>
    </source>
</reference>
<comment type="caution">
    <text evidence="10">The sequence shown here is derived from an EMBL/GenBank/DDBJ whole genome shotgun (WGS) entry which is preliminary data.</text>
</comment>
<dbReference type="EMBL" id="JAQMWT010000670">
    <property type="protein sequence ID" value="KAJ8598597.1"/>
    <property type="molecule type" value="Genomic_DNA"/>
</dbReference>
<keyword evidence="3 6" id="KW-0547">Nucleotide-binding</keyword>
<evidence type="ECO:0000256" key="7">
    <source>
        <dbReference type="RuleBase" id="RU000304"/>
    </source>
</evidence>
<sequence>MNTFSVATTRFEVPARYEMIRLVGTGAYGVVISAFDSETQRNVAIKKVPRAFCDLIDAKRILREIALLRQLDHENIISVVNILPPTDSEWPDVYIVSELMETDMHRIIYSKQVLTLEHVRYFVYQVLRALKYMHSADVLHRDLKPSNVLVNSNCHLKLCDLGLARPVDEDDEEDDALTEYVVTRWYRAPEIMLRCQEYSKPIDVWSTGCIFAELLERTPIFPGEDYIDQIRIICLKLGKPTVDELGFVTSEKAKRFILDLIPETSREEEEEESESPLFPFVEDFLAKDLVQRMLTFDPRRRPSVEQALDHQFMDALQNGDEPVADFKCSFDFEKLDLDRDALKALVWKEMLHYNPRLESIISPMIPPRQLPILGPAKNRRSGSHDPKIRFDLTMPHPARGYLPPHLAHQLRLIQGPPMGITPGIVSYLPPKEGPSPVLKK</sequence>
<dbReference type="Pfam" id="PF00069">
    <property type="entry name" value="Pkinase"/>
    <property type="match status" value="1"/>
</dbReference>
<name>A0AAD7U797_9STRA</name>
<dbReference type="FunFam" id="3.30.200.20:FF:000046">
    <property type="entry name" value="Mitogen-activated protein kinase"/>
    <property type="match status" value="1"/>
</dbReference>